<sequence length="489" mass="56742">MKIAIVGVGLAGSNILRTILDSCYFDSALKIHLFEPRDQLGVGKAFEEDSRVKRLNIPHQEISLDPNNPDDFAEWLAENRECPLNFEGLASRVDCGHYIQDRMAPYYHHSQVTWFQEEVTRLFYDPQDQVYQLGSEDQDYGSYEVVFLCIGHPDYQDYYHLRSLDHYIQDPYPLELKLSSIPRDHRVGILGTGPTGIDIYRYLVQERTLQTPPVFLNNEVFLKLSGIPYQGPKLVFSMTWQWLQDQQALDPQGFIPLDKILDLIQADFDKNHLEAWSIYDRAKELAFEDQLALIESNDQEVAAVIQYFEEMVPFYPYLYQSLRSSDRQRYVSDYEPFLDLFRTFTPAQTNRWIIEELAAGRAGLVDEIHAIDPIDQGFIVKGVDQEKVDTIVNATGFNFDLMDNLATHPLLKDLYEQGVIQPARQNEGILAKWPECQVMSQRYGVLDNLYIQGMWLTHTHYRNNDFRSILSVSQKVAERFMAKYRSSSL</sequence>
<protein>
    <recommendedName>
        <fullName evidence="1">FAD-dependent urate hydroxylase HpyO/Asp monooxygenase CreE-like FAD/NAD(P)-binding domain-containing protein</fullName>
    </recommendedName>
</protein>
<dbReference type="SUPFAM" id="SSF51905">
    <property type="entry name" value="FAD/NAD(P)-binding domain"/>
    <property type="match status" value="1"/>
</dbReference>
<dbReference type="Proteomes" id="UP000006190">
    <property type="component" value="Unassembled WGS sequence"/>
</dbReference>
<dbReference type="Gene3D" id="3.50.50.60">
    <property type="entry name" value="FAD/NAD(P)-binding domain"/>
    <property type="match status" value="1"/>
</dbReference>
<evidence type="ECO:0000313" key="2">
    <source>
        <dbReference type="EMBL" id="EHR37935.1"/>
    </source>
</evidence>
<dbReference type="InterPro" id="IPR052189">
    <property type="entry name" value="L-asp_N-monooxygenase_NS-form"/>
</dbReference>
<evidence type="ECO:0000259" key="1">
    <source>
        <dbReference type="Pfam" id="PF13454"/>
    </source>
</evidence>
<comment type="caution">
    <text evidence="2">The sequence shown here is derived from an EMBL/GenBank/DDBJ whole genome shotgun (WGS) entry which is preliminary data.</text>
</comment>
<keyword evidence="3" id="KW-1185">Reference proteome</keyword>
<dbReference type="PATRIC" id="fig|883113.3.peg.567"/>
<dbReference type="PANTHER" id="PTHR40254:SF1">
    <property type="entry name" value="BLR0577 PROTEIN"/>
    <property type="match status" value="1"/>
</dbReference>
<dbReference type="AlphaFoldDB" id="H3NHM9"/>
<reference evidence="2 3" key="1">
    <citation type="submission" date="2012-01" db="EMBL/GenBank/DDBJ databases">
        <title>The Genome Sequence of Facklamia languida CCUG 37842.</title>
        <authorList>
            <consortium name="The Broad Institute Genome Sequencing Platform"/>
            <person name="Earl A."/>
            <person name="Ward D."/>
            <person name="Feldgarden M."/>
            <person name="Gevers D."/>
            <person name="Huys G."/>
            <person name="Young S.K."/>
            <person name="Zeng Q."/>
            <person name="Gargeya S."/>
            <person name="Fitzgerald M."/>
            <person name="Haas B."/>
            <person name="Abouelleil A."/>
            <person name="Alvarado L."/>
            <person name="Arachchi H.M."/>
            <person name="Berlin A."/>
            <person name="Chapman S.B."/>
            <person name="Gearin G."/>
            <person name="Goldberg J."/>
            <person name="Griggs A."/>
            <person name="Gujja S."/>
            <person name="Hansen M."/>
            <person name="Heiman D."/>
            <person name="Howarth C."/>
            <person name="Larimer J."/>
            <person name="Lui A."/>
            <person name="MacDonald P.J.P."/>
            <person name="McCowen C."/>
            <person name="Montmayeur A."/>
            <person name="Murphy C."/>
            <person name="Neiman D."/>
            <person name="Pearson M."/>
            <person name="Priest M."/>
            <person name="Roberts A."/>
            <person name="Saif S."/>
            <person name="Shea T."/>
            <person name="Sisk P."/>
            <person name="Stolte C."/>
            <person name="Sykes S."/>
            <person name="Wortman J."/>
            <person name="Nusbaum C."/>
            <person name="Birren B."/>
        </authorList>
    </citation>
    <scope>NUCLEOTIDE SEQUENCE [LARGE SCALE GENOMIC DNA]</scope>
    <source>
        <strain evidence="2 3">CCUG 37842</strain>
    </source>
</reference>
<dbReference type="InterPro" id="IPR038732">
    <property type="entry name" value="HpyO/CreE_NAD-binding"/>
</dbReference>
<name>H3NHM9_9LACT</name>
<dbReference type="PANTHER" id="PTHR40254">
    <property type="entry name" value="BLR0577 PROTEIN"/>
    <property type="match status" value="1"/>
</dbReference>
<organism evidence="2 3">
    <name type="scientific">Facklamia languida CCUG 37842</name>
    <dbReference type="NCBI Taxonomy" id="883113"/>
    <lineage>
        <taxon>Bacteria</taxon>
        <taxon>Bacillati</taxon>
        <taxon>Bacillota</taxon>
        <taxon>Bacilli</taxon>
        <taxon>Lactobacillales</taxon>
        <taxon>Aerococcaceae</taxon>
        <taxon>Facklamia</taxon>
    </lineage>
</organism>
<gene>
    <name evidence="2" type="ORF">HMPREF9708_00564</name>
</gene>
<dbReference type="HOGENOM" id="CLU_020215_3_1_9"/>
<evidence type="ECO:0000313" key="3">
    <source>
        <dbReference type="Proteomes" id="UP000006190"/>
    </source>
</evidence>
<dbReference type="RefSeq" id="WP_006308591.1">
    <property type="nucleotide sequence ID" value="NZ_JH601133.1"/>
</dbReference>
<dbReference type="STRING" id="883113.HMPREF9708_00564"/>
<dbReference type="InterPro" id="IPR036188">
    <property type="entry name" value="FAD/NAD-bd_sf"/>
</dbReference>
<accession>H3NHM9</accession>
<dbReference type="EMBL" id="AGEG01000003">
    <property type="protein sequence ID" value="EHR37935.1"/>
    <property type="molecule type" value="Genomic_DNA"/>
</dbReference>
<dbReference type="Pfam" id="PF13454">
    <property type="entry name" value="NAD_binding_9"/>
    <property type="match status" value="1"/>
</dbReference>
<proteinExistence type="predicted"/>
<dbReference type="eggNOG" id="COG4529">
    <property type="taxonomic scope" value="Bacteria"/>
</dbReference>
<feature type="domain" description="FAD-dependent urate hydroxylase HpyO/Asp monooxygenase CreE-like FAD/NAD(P)-binding" evidence="1">
    <location>
        <begin position="4"/>
        <end position="152"/>
    </location>
</feature>